<dbReference type="PANTHER" id="PTHR30204:SF67">
    <property type="entry name" value="HTH-TYPE TRANSCRIPTIONAL REGULATOR MLRA-RELATED"/>
    <property type="match status" value="1"/>
</dbReference>
<dbReference type="GO" id="GO:0003700">
    <property type="term" value="F:DNA-binding transcription factor activity"/>
    <property type="evidence" value="ECO:0007669"/>
    <property type="project" value="InterPro"/>
</dbReference>
<dbReference type="Gene3D" id="1.10.1240.10">
    <property type="entry name" value="Methionine synthase domain"/>
    <property type="match status" value="1"/>
</dbReference>
<dbReference type="PROSITE" id="PS50937">
    <property type="entry name" value="HTH_MERR_2"/>
    <property type="match status" value="1"/>
</dbReference>
<evidence type="ECO:0000256" key="3">
    <source>
        <dbReference type="ARBA" id="ARBA00023163"/>
    </source>
</evidence>
<feature type="domain" description="HTH merR-type" evidence="4">
    <location>
        <begin position="8"/>
        <end position="56"/>
    </location>
</feature>
<evidence type="ECO:0000256" key="1">
    <source>
        <dbReference type="ARBA" id="ARBA00023015"/>
    </source>
</evidence>
<organism evidence="5 6">
    <name type="scientific">Bacillus thuringiensis</name>
    <dbReference type="NCBI Taxonomy" id="1428"/>
    <lineage>
        <taxon>Bacteria</taxon>
        <taxon>Bacillati</taxon>
        <taxon>Bacillota</taxon>
        <taxon>Bacilli</taxon>
        <taxon>Bacillales</taxon>
        <taxon>Bacillaceae</taxon>
        <taxon>Bacillus</taxon>
        <taxon>Bacillus cereus group</taxon>
    </lineage>
</organism>
<dbReference type="SMART" id="SM00422">
    <property type="entry name" value="HTH_MERR"/>
    <property type="match status" value="1"/>
</dbReference>
<reference evidence="5 6" key="1">
    <citation type="submission" date="2017-04" db="EMBL/GenBank/DDBJ databases">
        <title>Complete Genome Sequence of Bacillus thuringiensis type Strain ATCC 10792.</title>
        <authorList>
            <person name="Oh D.-H."/>
            <person name="Park B.-J."/>
            <person name="Shuai W."/>
            <person name="Chelliah R."/>
        </authorList>
    </citation>
    <scope>NUCLEOTIDE SEQUENCE [LARGE SCALE GENOMIC DNA]</scope>
    <source>
        <strain evidence="5 6">ATCC 10792</strain>
    </source>
</reference>
<dbReference type="Proteomes" id="UP000194143">
    <property type="component" value="Chromosome"/>
</dbReference>
<keyword evidence="3" id="KW-0804">Transcription</keyword>
<dbReference type="PANTHER" id="PTHR30204">
    <property type="entry name" value="REDOX-CYCLING DRUG-SENSING TRANSCRIPTIONAL ACTIVATOR SOXR"/>
    <property type="match status" value="1"/>
</dbReference>
<dbReference type="SUPFAM" id="SSF46955">
    <property type="entry name" value="Putative DNA-binding domain"/>
    <property type="match status" value="1"/>
</dbReference>
<dbReference type="EMBL" id="CP021061">
    <property type="protein sequence ID" value="ARP56865.1"/>
    <property type="molecule type" value="Genomic_DNA"/>
</dbReference>
<dbReference type="AlphaFoldDB" id="A0A1W6WJY3"/>
<evidence type="ECO:0000313" key="6">
    <source>
        <dbReference type="Proteomes" id="UP000194143"/>
    </source>
</evidence>
<dbReference type="InterPro" id="IPR047057">
    <property type="entry name" value="MerR_fam"/>
</dbReference>
<dbReference type="InterPro" id="IPR036594">
    <property type="entry name" value="Meth_synthase_dom"/>
</dbReference>
<sequence>MMPTLSGKYNIKAVSNIIGVQPSTLRAWERRYQIIAPKRNQAGHRLYTEEHIQILKWLMEKVSSGMMIGQAVQLLEENRLQSTVQKEIHCDKEVVLVDDLLQALLKFDEITIAALLNEAFSIYSTEKVVASIVLRVTDKLLTSKNNNEISMVQFQYALSFLQTRLGMVYHNASMFSSLHKVIVLEKNALKGFIFSTYLRLKGYEAIYIRTSLAEDGMLSAVEEIQPKYVFVSFADELEMKKTMNFINVLQEKRESLSVGFIGKLGVLNQLDIETILIGDTKEEWDEWLKMSE</sequence>
<accession>A0A1W6WJY3</accession>
<dbReference type="Pfam" id="PF13411">
    <property type="entry name" value="MerR_1"/>
    <property type="match status" value="1"/>
</dbReference>
<keyword evidence="2" id="KW-0238">DNA-binding</keyword>
<name>A0A1W6WJY3_BACTU</name>
<dbReference type="CDD" id="cd01104">
    <property type="entry name" value="HTH_MlrA-CarA"/>
    <property type="match status" value="1"/>
</dbReference>
<keyword evidence="1" id="KW-0805">Transcription regulation</keyword>
<evidence type="ECO:0000256" key="2">
    <source>
        <dbReference type="ARBA" id="ARBA00023125"/>
    </source>
</evidence>
<dbReference type="Gene3D" id="1.10.1660.10">
    <property type="match status" value="1"/>
</dbReference>
<gene>
    <name evidence="5" type="ORF">CAB88_07075</name>
</gene>
<evidence type="ECO:0000313" key="5">
    <source>
        <dbReference type="EMBL" id="ARP56865.1"/>
    </source>
</evidence>
<dbReference type="GO" id="GO:0003677">
    <property type="term" value="F:DNA binding"/>
    <property type="evidence" value="ECO:0007669"/>
    <property type="project" value="UniProtKB-KW"/>
</dbReference>
<evidence type="ECO:0000259" key="4">
    <source>
        <dbReference type="PROSITE" id="PS50937"/>
    </source>
</evidence>
<dbReference type="InterPro" id="IPR009061">
    <property type="entry name" value="DNA-bd_dom_put_sf"/>
</dbReference>
<dbReference type="InterPro" id="IPR000551">
    <property type="entry name" value="MerR-type_HTH_dom"/>
</dbReference>
<protein>
    <submittedName>
        <fullName evidence="5">MerR family transcriptional regulator</fullName>
    </submittedName>
</protein>
<keyword evidence="6" id="KW-1185">Reference proteome</keyword>
<proteinExistence type="predicted"/>